<dbReference type="VEuPathDB" id="VectorBase:AFAF003974"/>
<dbReference type="AlphaFoldDB" id="A0A182Q6F2"/>
<keyword evidence="2" id="KW-1185">Reference proteome</keyword>
<proteinExistence type="predicted"/>
<reference evidence="2" key="1">
    <citation type="submission" date="2014-01" db="EMBL/GenBank/DDBJ databases">
        <title>The Genome Sequence of Anopheles farauti FAR1 (V2).</title>
        <authorList>
            <consortium name="The Broad Institute Genomics Platform"/>
            <person name="Neafsey D.E."/>
            <person name="Besansky N."/>
            <person name="Howell P."/>
            <person name="Walton C."/>
            <person name="Young S.K."/>
            <person name="Zeng Q."/>
            <person name="Gargeya S."/>
            <person name="Fitzgerald M."/>
            <person name="Haas B."/>
            <person name="Abouelleil A."/>
            <person name="Allen A.W."/>
            <person name="Alvarado L."/>
            <person name="Arachchi H.M."/>
            <person name="Berlin A.M."/>
            <person name="Chapman S.B."/>
            <person name="Gainer-Dewar J."/>
            <person name="Goldberg J."/>
            <person name="Griggs A."/>
            <person name="Gujja S."/>
            <person name="Hansen M."/>
            <person name="Howarth C."/>
            <person name="Imamovic A."/>
            <person name="Ireland A."/>
            <person name="Larimer J."/>
            <person name="McCowan C."/>
            <person name="Murphy C."/>
            <person name="Pearson M."/>
            <person name="Poon T.W."/>
            <person name="Priest M."/>
            <person name="Roberts A."/>
            <person name="Saif S."/>
            <person name="Shea T."/>
            <person name="Sisk P."/>
            <person name="Sykes S."/>
            <person name="Wortman J."/>
            <person name="Nusbaum C."/>
            <person name="Birren B."/>
        </authorList>
    </citation>
    <scope>NUCLEOTIDE SEQUENCE [LARGE SCALE GENOMIC DNA]</scope>
    <source>
        <strain evidence="2">FAR1</strain>
    </source>
</reference>
<sequence>MCCERDEKSSNGSCKSLCPTPTIVCPQDEDAEKPLAKLGAIRVQINRHESARRLETSPGK</sequence>
<protein>
    <submittedName>
        <fullName evidence="1">Uncharacterized protein</fullName>
    </submittedName>
</protein>
<name>A0A182Q6F2_9DIPT</name>
<reference evidence="1" key="2">
    <citation type="submission" date="2020-05" db="UniProtKB">
        <authorList>
            <consortium name="EnsemblMetazoa"/>
        </authorList>
    </citation>
    <scope>IDENTIFICATION</scope>
    <source>
        <strain evidence="1">FAR1</strain>
    </source>
</reference>
<dbReference type="EMBL" id="AXCN02001614">
    <property type="status" value="NOT_ANNOTATED_CDS"/>
    <property type="molecule type" value="Genomic_DNA"/>
</dbReference>
<accession>A0A182Q6F2</accession>
<organism evidence="1 2">
    <name type="scientific">Anopheles farauti</name>
    <dbReference type="NCBI Taxonomy" id="69004"/>
    <lineage>
        <taxon>Eukaryota</taxon>
        <taxon>Metazoa</taxon>
        <taxon>Ecdysozoa</taxon>
        <taxon>Arthropoda</taxon>
        <taxon>Hexapoda</taxon>
        <taxon>Insecta</taxon>
        <taxon>Pterygota</taxon>
        <taxon>Neoptera</taxon>
        <taxon>Endopterygota</taxon>
        <taxon>Diptera</taxon>
        <taxon>Nematocera</taxon>
        <taxon>Culicoidea</taxon>
        <taxon>Culicidae</taxon>
        <taxon>Anophelinae</taxon>
        <taxon>Anopheles</taxon>
    </lineage>
</organism>
<dbReference type="EnsemblMetazoa" id="AFAF003974-RA">
    <property type="protein sequence ID" value="AFAF003974-PA"/>
    <property type="gene ID" value="AFAF003974"/>
</dbReference>
<evidence type="ECO:0000313" key="1">
    <source>
        <dbReference type="EnsemblMetazoa" id="AFAF003974-PA"/>
    </source>
</evidence>
<dbReference type="Proteomes" id="UP000075886">
    <property type="component" value="Unassembled WGS sequence"/>
</dbReference>
<evidence type="ECO:0000313" key="2">
    <source>
        <dbReference type="Proteomes" id="UP000075886"/>
    </source>
</evidence>